<evidence type="ECO:0000256" key="1">
    <source>
        <dbReference type="SAM" id="MobiDB-lite"/>
    </source>
</evidence>
<dbReference type="Proteomes" id="UP000198662">
    <property type="component" value="Unassembled WGS sequence"/>
</dbReference>
<sequence length="363" mass="37664">MSETPSEEASSRDAAGDAAETASESAAGAGSAAGSATGAESGTGAEAASDERQGGVGRVVRWVVAVLACVLAVVAVTGAVAAYYARLELLTTDRFVERTEPIAEDERVQAAVAKTITTEITNAIDLDAISSQAAGWAGVENPPAYIEDLIASAAETLRAYIETEVNEFVASPAFLKVWDAAVTEAHSSLVSALEGENTGSLRAEGNTLTLDLGRVVEVVKERLAENDFAYAADIPAVEAEYVLLDSSQVPELQQRTEQLEWAATWLPWIALGLLVVAVVVAPRRWVAALVVGVLAAILAGAALIALGMGRERFIAEAGDASFAPITYDAFTSGLKGSYVVMLVAAIVVAVAAVGALFLRRNRA</sequence>
<feature type="transmembrane region" description="Helical" evidence="2">
    <location>
        <begin position="261"/>
        <end position="280"/>
    </location>
</feature>
<name>A0A1G9K897_9ACTN</name>
<feature type="transmembrane region" description="Helical" evidence="2">
    <location>
        <begin position="336"/>
        <end position="358"/>
    </location>
</feature>
<evidence type="ECO:0000256" key="2">
    <source>
        <dbReference type="SAM" id="Phobius"/>
    </source>
</evidence>
<organism evidence="3 4">
    <name type="scientific">Glycomyces sambucus</name>
    <dbReference type="NCBI Taxonomy" id="380244"/>
    <lineage>
        <taxon>Bacteria</taxon>
        <taxon>Bacillati</taxon>
        <taxon>Actinomycetota</taxon>
        <taxon>Actinomycetes</taxon>
        <taxon>Glycomycetales</taxon>
        <taxon>Glycomycetaceae</taxon>
        <taxon>Glycomyces</taxon>
    </lineage>
</organism>
<accession>A0A1G9K897</accession>
<protein>
    <recommendedName>
        <fullName evidence="5">Integral membrane protein</fullName>
    </recommendedName>
</protein>
<keyword evidence="2" id="KW-0812">Transmembrane</keyword>
<keyword evidence="2" id="KW-1133">Transmembrane helix</keyword>
<gene>
    <name evidence="3" type="ORF">SAMN05216298_3886</name>
</gene>
<proteinExistence type="predicted"/>
<keyword evidence="4" id="KW-1185">Reference proteome</keyword>
<evidence type="ECO:0000313" key="3">
    <source>
        <dbReference type="EMBL" id="SDL45493.1"/>
    </source>
</evidence>
<evidence type="ECO:0000313" key="4">
    <source>
        <dbReference type="Proteomes" id="UP000198662"/>
    </source>
</evidence>
<feature type="compositionally biased region" description="Low complexity" evidence="1">
    <location>
        <begin position="16"/>
        <end position="47"/>
    </location>
</feature>
<reference evidence="4" key="1">
    <citation type="submission" date="2016-10" db="EMBL/GenBank/DDBJ databases">
        <authorList>
            <person name="Varghese N."/>
            <person name="Submissions S."/>
        </authorList>
    </citation>
    <scope>NUCLEOTIDE SEQUENCE [LARGE SCALE GENOMIC DNA]</scope>
    <source>
        <strain evidence="4">CGMCC 4.3147</strain>
    </source>
</reference>
<dbReference type="EMBL" id="FNGF01000006">
    <property type="protein sequence ID" value="SDL45493.1"/>
    <property type="molecule type" value="Genomic_DNA"/>
</dbReference>
<keyword evidence="2" id="KW-0472">Membrane</keyword>
<evidence type="ECO:0008006" key="5">
    <source>
        <dbReference type="Google" id="ProtNLM"/>
    </source>
</evidence>
<dbReference type="STRING" id="380244.SAMN05216298_3886"/>
<feature type="region of interest" description="Disordered" evidence="1">
    <location>
        <begin position="1"/>
        <end position="51"/>
    </location>
</feature>
<feature type="transmembrane region" description="Helical" evidence="2">
    <location>
        <begin position="286"/>
        <end position="306"/>
    </location>
</feature>
<dbReference type="AlphaFoldDB" id="A0A1G9K897"/>
<feature type="transmembrane region" description="Helical" evidence="2">
    <location>
        <begin position="62"/>
        <end position="85"/>
    </location>
</feature>